<accession>A0AAD9KVT5</accession>
<reference evidence="1" key="1">
    <citation type="journal article" date="2023" name="Mol. Biol. Evol.">
        <title>Third-Generation Sequencing Reveals the Adaptive Role of the Epigenome in Three Deep-Sea Polychaetes.</title>
        <authorList>
            <person name="Perez M."/>
            <person name="Aroh O."/>
            <person name="Sun Y."/>
            <person name="Lan Y."/>
            <person name="Juniper S.K."/>
            <person name="Young C.R."/>
            <person name="Angers B."/>
            <person name="Qian P.Y."/>
        </authorList>
    </citation>
    <scope>NUCLEOTIDE SEQUENCE</scope>
    <source>
        <strain evidence="1">R07B-5</strain>
    </source>
</reference>
<name>A0AAD9KVT5_RIDPI</name>
<comment type="caution">
    <text evidence="1">The sequence shown here is derived from an EMBL/GenBank/DDBJ whole genome shotgun (WGS) entry which is preliminary data.</text>
</comment>
<dbReference type="AlphaFoldDB" id="A0AAD9KVT5"/>
<organism evidence="1 2">
    <name type="scientific">Ridgeia piscesae</name>
    <name type="common">Tubeworm</name>
    <dbReference type="NCBI Taxonomy" id="27915"/>
    <lineage>
        <taxon>Eukaryota</taxon>
        <taxon>Metazoa</taxon>
        <taxon>Spiralia</taxon>
        <taxon>Lophotrochozoa</taxon>
        <taxon>Annelida</taxon>
        <taxon>Polychaeta</taxon>
        <taxon>Sedentaria</taxon>
        <taxon>Canalipalpata</taxon>
        <taxon>Sabellida</taxon>
        <taxon>Siboglinidae</taxon>
        <taxon>Ridgeia</taxon>
    </lineage>
</organism>
<evidence type="ECO:0000313" key="2">
    <source>
        <dbReference type="Proteomes" id="UP001209878"/>
    </source>
</evidence>
<dbReference type="EMBL" id="JAODUO010000551">
    <property type="protein sequence ID" value="KAK2178250.1"/>
    <property type="molecule type" value="Genomic_DNA"/>
</dbReference>
<keyword evidence="2" id="KW-1185">Reference proteome</keyword>
<proteinExistence type="predicted"/>
<protein>
    <submittedName>
        <fullName evidence="1">Uncharacterized protein</fullName>
    </submittedName>
</protein>
<dbReference type="Proteomes" id="UP001209878">
    <property type="component" value="Unassembled WGS sequence"/>
</dbReference>
<sequence length="28" mass="2969">MCHGGSMSTTSGHILFSQLRVSLISATF</sequence>
<gene>
    <name evidence="1" type="ORF">NP493_551g02001</name>
</gene>
<evidence type="ECO:0000313" key="1">
    <source>
        <dbReference type="EMBL" id="KAK2178250.1"/>
    </source>
</evidence>